<sequence length="203" mass="22420">MIALTPLFLHLGSFGAFWICVYSTTLTFTRSLSSYIYLPAFYSLAAGLGEVTMGVVISVMSKRIHDFGLKPTMYCAFVLNTATLLTMAASVPQWATVGLTDEPAWIIQPNAILSVFMGFMVGLIDSCVNNVRNVICALALPDHRSQAFAISKFYQAGAGTILMFISPYLSVYHYCFLLFSTLTLATCCFIYEAGKTERMEEEE</sequence>
<evidence type="ECO:0000313" key="8">
    <source>
        <dbReference type="Proteomes" id="UP000053660"/>
    </source>
</evidence>
<feature type="transmembrane region" description="Helical" evidence="6">
    <location>
        <begin position="7"/>
        <end position="28"/>
    </location>
</feature>
<protein>
    <recommendedName>
        <fullName evidence="9">Major facilitator superfamily (MFS) profile domain-containing protein</fullName>
    </recommendedName>
</protein>
<comment type="subcellular location">
    <subcellularLocation>
        <location evidence="1">Membrane</location>
        <topology evidence="1">Multi-pass membrane protein</topology>
    </subcellularLocation>
</comment>
<feature type="transmembrane region" description="Helical" evidence="6">
    <location>
        <begin position="72"/>
        <end position="91"/>
    </location>
</feature>
<keyword evidence="8" id="KW-1185">Reference proteome</keyword>
<evidence type="ECO:0000256" key="1">
    <source>
        <dbReference type="ARBA" id="ARBA00004141"/>
    </source>
</evidence>
<keyword evidence="4 6" id="KW-1133">Transmembrane helix</keyword>
<evidence type="ECO:0008006" key="9">
    <source>
        <dbReference type="Google" id="ProtNLM"/>
    </source>
</evidence>
<dbReference type="PANTHER" id="PTHR23294">
    <property type="entry name" value="ET TRANSLATION PRODUCT-RELATED"/>
    <property type="match status" value="1"/>
</dbReference>
<dbReference type="InterPro" id="IPR036259">
    <property type="entry name" value="MFS_trans_sf"/>
</dbReference>
<dbReference type="InterPro" id="IPR010291">
    <property type="entry name" value="Ion_channel_UNC-93"/>
</dbReference>
<evidence type="ECO:0000256" key="2">
    <source>
        <dbReference type="ARBA" id="ARBA00009172"/>
    </source>
</evidence>
<dbReference type="OrthoDB" id="5868289at2759"/>
<feature type="transmembrane region" description="Helical" evidence="6">
    <location>
        <begin position="111"/>
        <end position="135"/>
    </location>
</feature>
<dbReference type="EMBL" id="KN611661">
    <property type="protein sequence ID" value="KHJ76532.1"/>
    <property type="molecule type" value="Genomic_DNA"/>
</dbReference>
<dbReference type="PANTHER" id="PTHR23294:SF18">
    <property type="entry name" value="UNC93-LIKE PROTEIN MFSD11"/>
    <property type="match status" value="1"/>
</dbReference>
<feature type="non-terminal residue" evidence="7">
    <location>
        <position position="203"/>
    </location>
</feature>
<gene>
    <name evidence="7" type="ORF">OESDEN_23848</name>
</gene>
<evidence type="ECO:0000256" key="5">
    <source>
        <dbReference type="ARBA" id="ARBA00023136"/>
    </source>
</evidence>
<evidence type="ECO:0000313" key="7">
    <source>
        <dbReference type="EMBL" id="KHJ76532.1"/>
    </source>
</evidence>
<evidence type="ECO:0000256" key="4">
    <source>
        <dbReference type="ARBA" id="ARBA00022989"/>
    </source>
</evidence>
<comment type="similarity">
    <text evidence="2">Belongs to the unc-93 family.</text>
</comment>
<evidence type="ECO:0000256" key="6">
    <source>
        <dbReference type="SAM" id="Phobius"/>
    </source>
</evidence>
<evidence type="ECO:0000256" key="3">
    <source>
        <dbReference type="ARBA" id="ARBA00022692"/>
    </source>
</evidence>
<proteinExistence type="inferred from homology"/>
<keyword evidence="3 6" id="KW-0812">Transmembrane</keyword>
<dbReference type="AlphaFoldDB" id="A0A0B1RZ81"/>
<dbReference type="Proteomes" id="UP000053660">
    <property type="component" value="Unassembled WGS sequence"/>
</dbReference>
<reference evidence="7 8" key="1">
    <citation type="submission" date="2014-03" db="EMBL/GenBank/DDBJ databases">
        <title>Draft genome of the hookworm Oesophagostomum dentatum.</title>
        <authorList>
            <person name="Mitreva M."/>
        </authorList>
    </citation>
    <scope>NUCLEOTIDE SEQUENCE [LARGE SCALE GENOMIC DNA]</scope>
    <source>
        <strain evidence="7 8">OD-Hann</strain>
    </source>
</reference>
<dbReference type="SUPFAM" id="SSF103473">
    <property type="entry name" value="MFS general substrate transporter"/>
    <property type="match status" value="1"/>
</dbReference>
<accession>A0A0B1RZ81</accession>
<feature type="transmembrane region" description="Helical" evidence="6">
    <location>
        <begin position="40"/>
        <end position="60"/>
    </location>
</feature>
<name>A0A0B1RZ81_OESDE</name>
<dbReference type="Gene3D" id="1.20.1250.20">
    <property type="entry name" value="MFS general substrate transporter like domains"/>
    <property type="match status" value="1"/>
</dbReference>
<feature type="transmembrane region" description="Helical" evidence="6">
    <location>
        <begin position="147"/>
        <end position="165"/>
    </location>
</feature>
<keyword evidence="5 6" id="KW-0472">Membrane</keyword>
<dbReference type="InterPro" id="IPR051617">
    <property type="entry name" value="UNC-93-like_regulator"/>
</dbReference>
<feature type="transmembrane region" description="Helical" evidence="6">
    <location>
        <begin position="171"/>
        <end position="191"/>
    </location>
</feature>
<dbReference type="Pfam" id="PF05978">
    <property type="entry name" value="UNC-93"/>
    <property type="match status" value="1"/>
</dbReference>
<organism evidence="7 8">
    <name type="scientific">Oesophagostomum dentatum</name>
    <name type="common">Nodular worm</name>
    <dbReference type="NCBI Taxonomy" id="61180"/>
    <lineage>
        <taxon>Eukaryota</taxon>
        <taxon>Metazoa</taxon>
        <taxon>Ecdysozoa</taxon>
        <taxon>Nematoda</taxon>
        <taxon>Chromadorea</taxon>
        <taxon>Rhabditida</taxon>
        <taxon>Rhabditina</taxon>
        <taxon>Rhabditomorpha</taxon>
        <taxon>Strongyloidea</taxon>
        <taxon>Strongylidae</taxon>
        <taxon>Oesophagostomum</taxon>
    </lineage>
</organism>
<dbReference type="GO" id="GO:0016020">
    <property type="term" value="C:membrane"/>
    <property type="evidence" value="ECO:0007669"/>
    <property type="project" value="UniProtKB-SubCell"/>
</dbReference>